<dbReference type="RefSeq" id="WP_008721770.1">
    <property type="nucleotide sequence ID" value="NZ_JH994110.1"/>
</dbReference>
<dbReference type="PANTHER" id="PTHR43861:SF6">
    <property type="entry name" value="METHYLTRANSFERASE TYPE 11"/>
    <property type="match status" value="1"/>
</dbReference>
<dbReference type="AlphaFoldDB" id="A0A2U4FEN3"/>
<dbReference type="GO" id="GO:0032259">
    <property type="term" value="P:methylation"/>
    <property type="evidence" value="ECO:0007669"/>
    <property type="project" value="UniProtKB-KW"/>
</dbReference>
<reference evidence="1 2" key="1">
    <citation type="submission" date="2012-07" db="EMBL/GenBank/DDBJ databases">
        <title>Genome sequence of Brachyspira sp. 30446, isolated from a pig with mucohaemorrhagic colitis.</title>
        <authorList>
            <person name="Rubin J.E."/>
            <person name="Fernando C."/>
            <person name="Harding J.C.S."/>
            <person name="Hill J.E."/>
        </authorList>
    </citation>
    <scope>NUCLEOTIDE SEQUENCE [LARGE SCALE GENOMIC DNA]</scope>
    <source>
        <strain evidence="1 2">30446</strain>
    </source>
</reference>
<dbReference type="PANTHER" id="PTHR43861">
    <property type="entry name" value="TRANS-ACONITATE 2-METHYLTRANSFERASE-RELATED"/>
    <property type="match status" value="1"/>
</dbReference>
<dbReference type="SUPFAM" id="SSF53335">
    <property type="entry name" value="S-adenosyl-L-methionine-dependent methyltransferases"/>
    <property type="match status" value="1"/>
</dbReference>
<sequence>MYKCYLCDYEGEMEIKSTVNNRDIVCCPNCGLEFIYDQPTFEEIKQIYSNEYYKAWGMEDGENNEVALMKKSTFRNMLKKILPYKKNGNILDIGTASGFLLEEAKKLGFEPYGVELSEYSSSIAKKKFGDDRIYNGILQNAPFKNNFFDIITMTDLLEHISNPLDILKKCYDILKNVDNGGGYIMITVPDTYSFTHNVMKSKWTQYKLEHLFYFNKKNMQIISKDTGFEIIYMKPAVKTMTIKYMRNQFNVYKLFPITQLFNIVNYIPIINNLRFNIKLGESLVILKKV</sequence>
<dbReference type="Pfam" id="PF13489">
    <property type="entry name" value="Methyltransf_23"/>
    <property type="match status" value="1"/>
</dbReference>
<comment type="caution">
    <text evidence="1">The sequence shown here is derived from an EMBL/GenBank/DDBJ whole genome shotgun (WGS) entry which is preliminary data.</text>
</comment>
<keyword evidence="1" id="KW-0489">Methyltransferase</keyword>
<gene>
    <name evidence="1" type="ORF">A966_01903</name>
</gene>
<protein>
    <submittedName>
        <fullName evidence="1">Methyltransferase</fullName>
    </submittedName>
</protein>
<keyword evidence="1" id="KW-0808">Transferase</keyword>
<dbReference type="InterPro" id="IPR029063">
    <property type="entry name" value="SAM-dependent_MTases_sf"/>
</dbReference>
<dbReference type="OrthoDB" id="308846at2"/>
<dbReference type="Gene3D" id="3.40.50.150">
    <property type="entry name" value="Vaccinia Virus protein VP39"/>
    <property type="match status" value="1"/>
</dbReference>
<evidence type="ECO:0000313" key="2">
    <source>
        <dbReference type="Proteomes" id="UP000011663"/>
    </source>
</evidence>
<evidence type="ECO:0000313" key="1">
    <source>
        <dbReference type="EMBL" id="EKV58034.1"/>
    </source>
</evidence>
<dbReference type="EMBL" id="ALNZ01000009">
    <property type="protein sequence ID" value="EKV58034.1"/>
    <property type="molecule type" value="Genomic_DNA"/>
</dbReference>
<name>A0A2U4FEN3_9SPIR</name>
<dbReference type="Proteomes" id="UP000011663">
    <property type="component" value="Unassembled WGS sequence"/>
</dbReference>
<dbReference type="CDD" id="cd02440">
    <property type="entry name" value="AdoMet_MTases"/>
    <property type="match status" value="1"/>
</dbReference>
<dbReference type="GO" id="GO:0008168">
    <property type="term" value="F:methyltransferase activity"/>
    <property type="evidence" value="ECO:0007669"/>
    <property type="project" value="UniProtKB-KW"/>
</dbReference>
<dbReference type="GeneID" id="66486845"/>
<proteinExistence type="predicted"/>
<accession>A0A2U4FEN3</accession>
<organism evidence="1 2">
    <name type="scientific">Brachyspira hampsonii 30446</name>
    <dbReference type="NCBI Taxonomy" id="1289135"/>
    <lineage>
        <taxon>Bacteria</taxon>
        <taxon>Pseudomonadati</taxon>
        <taxon>Spirochaetota</taxon>
        <taxon>Spirochaetia</taxon>
        <taxon>Brachyspirales</taxon>
        <taxon>Brachyspiraceae</taxon>
        <taxon>Brachyspira</taxon>
    </lineage>
</organism>
<dbReference type="STRING" id="1289135.A966_01903"/>